<reference evidence="1 2" key="1">
    <citation type="submission" date="2017-01" db="EMBL/GenBank/DDBJ databases">
        <title>The cable genome- insights into the physiology and evolution of filamentous bacteria capable of sulfide oxidation via long distance electron transfer.</title>
        <authorList>
            <person name="Schreiber L."/>
            <person name="Bjerg J.T."/>
            <person name="Boggild A."/>
            <person name="Van De Vossenberg J."/>
            <person name="Meysman F."/>
            <person name="Nielsen L.P."/>
            <person name="Schramm A."/>
            <person name="Kjeldsen K.U."/>
        </authorList>
    </citation>
    <scope>NUCLEOTIDE SEQUENCE [LARGE SCALE GENOMIC DNA]</scope>
    <source>
        <strain evidence="1">MCF</strain>
    </source>
</reference>
<organism evidence="1 2">
    <name type="scientific">Candidatus Electrothrix aarhusensis</name>
    <dbReference type="NCBI Taxonomy" id="1859131"/>
    <lineage>
        <taxon>Bacteria</taxon>
        <taxon>Pseudomonadati</taxon>
        <taxon>Thermodesulfobacteriota</taxon>
        <taxon>Desulfobulbia</taxon>
        <taxon>Desulfobulbales</taxon>
        <taxon>Desulfobulbaceae</taxon>
        <taxon>Candidatus Electrothrix</taxon>
    </lineage>
</organism>
<name>A0A3S3SPY0_9BACT</name>
<dbReference type="EMBL" id="MTKO01000034">
    <property type="protein sequence ID" value="RWX47468.1"/>
    <property type="molecule type" value="Genomic_DNA"/>
</dbReference>
<gene>
    <name evidence="1" type="ORF">H206_00524</name>
</gene>
<dbReference type="AlphaFoldDB" id="A0A3S3SPY0"/>
<comment type="caution">
    <text evidence="1">The sequence shown here is derived from an EMBL/GenBank/DDBJ whole genome shotgun (WGS) entry which is preliminary data.</text>
</comment>
<dbReference type="Proteomes" id="UP000287853">
    <property type="component" value="Unassembled WGS sequence"/>
</dbReference>
<proteinExistence type="predicted"/>
<evidence type="ECO:0000313" key="1">
    <source>
        <dbReference type="EMBL" id="RWX47468.1"/>
    </source>
</evidence>
<accession>A0A3S3SPY0</accession>
<evidence type="ECO:0000313" key="2">
    <source>
        <dbReference type="Proteomes" id="UP000287853"/>
    </source>
</evidence>
<keyword evidence="2" id="KW-1185">Reference proteome</keyword>
<protein>
    <submittedName>
        <fullName evidence="1">Uncharacterized protein</fullName>
    </submittedName>
</protein>
<sequence length="136" mass="15088">MKYQLISSGHLLVGSEEKESIARIQRITKLSEEQVWKSLLNGKPRKLLSSDDKEKIKKVALALRRAGLEVKVQVPSAERTEGPGDIAPNKENSSIEKERIDALPYSIAPPKKKSHPGRCLTALLLSLIILLFPTPI</sequence>